<proteinExistence type="predicted"/>
<dbReference type="Proteomes" id="UP001595907">
    <property type="component" value="Unassembled WGS sequence"/>
</dbReference>
<dbReference type="EMBL" id="JBHSCZ010000002">
    <property type="protein sequence ID" value="MFC4262919.1"/>
    <property type="molecule type" value="Genomic_DNA"/>
</dbReference>
<gene>
    <name evidence="1" type="ORF">ACFOWM_08530</name>
</gene>
<sequence length="324" mass="35389">MLKKYFNGLLLLTAIVLLHSCQKNIENFVINPGQSGIDTVWQISVPANAPIISLKNELKINKTIDSFSYNNTGIVFSSGNLSLGIPSNGLATANGLFPTGFVSRQSLLLQKRGDFIMMDMPTVSNNRLLEAFGAFFLDLRNNQQPLVVTTGNKLDVKYTATPIVGNTKIYNISNSNNFNWEINTDTAFNFSTITNTGYDVKTNTLQWLLNAQLVDTVGVQQTALSIKLPSNYTNTNTAVFISFNDAITIAPTTANINNRVFVSGSLPVNRPVTIIVLSKQAGDYYFGLQQTNTAIATSGTGTQEVILTPVRRSIDNIKGFLNSL</sequence>
<evidence type="ECO:0000313" key="1">
    <source>
        <dbReference type="EMBL" id="MFC4262919.1"/>
    </source>
</evidence>
<comment type="caution">
    <text evidence="1">The sequence shown here is derived from an EMBL/GenBank/DDBJ whole genome shotgun (WGS) entry which is preliminary data.</text>
</comment>
<evidence type="ECO:0000313" key="2">
    <source>
        <dbReference type="Proteomes" id="UP001595907"/>
    </source>
</evidence>
<reference evidence="2" key="1">
    <citation type="journal article" date="2019" name="Int. J. Syst. Evol. Microbiol.">
        <title>The Global Catalogue of Microorganisms (GCM) 10K type strain sequencing project: providing services to taxonomists for standard genome sequencing and annotation.</title>
        <authorList>
            <consortium name="The Broad Institute Genomics Platform"/>
            <consortium name="The Broad Institute Genome Sequencing Center for Infectious Disease"/>
            <person name="Wu L."/>
            <person name="Ma J."/>
        </authorList>
    </citation>
    <scope>NUCLEOTIDE SEQUENCE [LARGE SCALE GENOMIC DNA]</scope>
    <source>
        <strain evidence="2">CECT 8289</strain>
    </source>
</reference>
<organism evidence="1 2">
    <name type="scientific">Ferruginibacter yonginensis</name>
    <dbReference type="NCBI Taxonomy" id="1310416"/>
    <lineage>
        <taxon>Bacteria</taxon>
        <taxon>Pseudomonadati</taxon>
        <taxon>Bacteroidota</taxon>
        <taxon>Chitinophagia</taxon>
        <taxon>Chitinophagales</taxon>
        <taxon>Chitinophagaceae</taxon>
        <taxon>Ferruginibacter</taxon>
    </lineage>
</organism>
<protein>
    <submittedName>
        <fullName evidence="1">Uncharacterized protein</fullName>
    </submittedName>
</protein>
<keyword evidence="2" id="KW-1185">Reference proteome</keyword>
<name>A0ABV8QVE8_9BACT</name>
<accession>A0ABV8QVE8</accession>
<dbReference type="RefSeq" id="WP_379708849.1">
    <property type="nucleotide sequence ID" value="NZ_JBHSCZ010000002.1"/>
</dbReference>